<dbReference type="FunFam" id="2.40.10.240:FF:000002">
    <property type="entry name" value="S-adenosylmethionine:tRNA ribosyltransferase-isomerase"/>
    <property type="match status" value="1"/>
</dbReference>
<dbReference type="EC" id="2.4.99.17" evidence="10 13"/>
<evidence type="ECO:0000256" key="3">
    <source>
        <dbReference type="ARBA" id="ARBA00011245"/>
    </source>
</evidence>
<accession>A0A1E3G4K3</accession>
<evidence type="ECO:0000256" key="4">
    <source>
        <dbReference type="ARBA" id="ARBA00022490"/>
    </source>
</evidence>
<evidence type="ECO:0000256" key="12">
    <source>
        <dbReference type="ARBA" id="ARBA00076160"/>
    </source>
</evidence>
<comment type="similarity">
    <text evidence="9 13">Belongs to the QueA family.</text>
</comment>
<dbReference type="Pfam" id="PF02547">
    <property type="entry name" value="Queuosine_synth"/>
    <property type="match status" value="1"/>
</dbReference>
<dbReference type="OrthoDB" id="9805933at2"/>
<evidence type="ECO:0000256" key="2">
    <source>
        <dbReference type="ARBA" id="ARBA00004691"/>
    </source>
</evidence>
<sequence>MERNLYDLEAYDYHLPEELIAQEPVEPRDASRLMVINRKTGTIEHRIFREIVEYLIPGDTMVFNVSKVIPARLVGRKSTGAKVEVLLLEKLGEGVWKCLVKPGKAIKDGTVLIFGEAQDSLMAKCLGRAEEGTRILEFSAKSDSEIFSFGQVPLPHYIKNQSIDFQRYQTVYAKNEGSVAAPTAGLHFTPELIERIKKKGVNIAEITLHVGIGTFRPVKAKDIREHKMHEEFYVVPKETVQVINETKKSGGRIIAVGTTSVRTLETIARLPLADSYSGKTDIFIYPPFEFKLVDALVTNFHLPKSTLLMLVSAFAGYDLTMKFYNLAVAERYRFFSFGDACFII</sequence>
<dbReference type="InterPro" id="IPR003699">
    <property type="entry name" value="QueA"/>
</dbReference>
<dbReference type="Gene3D" id="3.40.1780.10">
    <property type="entry name" value="QueA-like"/>
    <property type="match status" value="1"/>
</dbReference>
<organism evidence="14 15">
    <name type="scientific">Fervidobacterium thailandense</name>
    <dbReference type="NCBI Taxonomy" id="1008305"/>
    <lineage>
        <taxon>Bacteria</taxon>
        <taxon>Thermotogati</taxon>
        <taxon>Thermotogota</taxon>
        <taxon>Thermotogae</taxon>
        <taxon>Thermotogales</taxon>
        <taxon>Fervidobacteriaceae</taxon>
        <taxon>Fervidobacterium</taxon>
    </lineage>
</organism>
<evidence type="ECO:0000256" key="5">
    <source>
        <dbReference type="ARBA" id="ARBA00022679"/>
    </source>
</evidence>
<name>A0A1E3G4K3_9BACT</name>
<reference evidence="15" key="1">
    <citation type="submission" date="2016-04" db="EMBL/GenBank/DDBJ databases">
        <title>The genome sequence project of a novel Fervidobacterium isolate from a hot spring in Thailand.</title>
        <authorList>
            <person name="Gonzalez J.M."/>
            <person name="Cuecas A."/>
            <person name="Kanoksilapatham W."/>
        </authorList>
    </citation>
    <scope>NUCLEOTIDE SEQUENCE [LARGE SCALE GENOMIC DNA]</scope>
    <source>
        <strain evidence="15">FC2004</strain>
    </source>
</reference>
<dbReference type="NCBIfam" id="NF001140">
    <property type="entry name" value="PRK00147.1"/>
    <property type="match status" value="1"/>
</dbReference>
<dbReference type="RefSeq" id="WP_069292610.1">
    <property type="nucleotide sequence ID" value="NZ_CP140110.1"/>
</dbReference>
<keyword evidence="15" id="KW-1185">Reference proteome</keyword>
<evidence type="ECO:0000256" key="10">
    <source>
        <dbReference type="ARBA" id="ARBA00066503"/>
    </source>
</evidence>
<dbReference type="EMBL" id="LWAF01000002">
    <property type="protein sequence ID" value="ODN31187.1"/>
    <property type="molecule type" value="Genomic_DNA"/>
</dbReference>
<evidence type="ECO:0000256" key="9">
    <source>
        <dbReference type="ARBA" id="ARBA00061210"/>
    </source>
</evidence>
<comment type="caution">
    <text evidence="14">The sequence shown here is derived from an EMBL/GenBank/DDBJ whole genome shotgun (WGS) entry which is preliminary data.</text>
</comment>
<comment type="function">
    <text evidence="13">Transfers and isomerizes the ribose moiety from AdoMet to the 7-aminomethyl group of 7-deazaguanine (preQ1-tRNA) to give epoxyqueuosine (oQ-tRNA).</text>
</comment>
<dbReference type="InterPro" id="IPR036100">
    <property type="entry name" value="QueA_sf"/>
</dbReference>
<keyword evidence="5 13" id="KW-0808">Transferase</keyword>
<dbReference type="InterPro" id="IPR042118">
    <property type="entry name" value="QueA_dom1"/>
</dbReference>
<dbReference type="GO" id="GO:0005737">
    <property type="term" value="C:cytoplasm"/>
    <property type="evidence" value="ECO:0007669"/>
    <property type="project" value="UniProtKB-SubCell"/>
</dbReference>
<comment type="subunit">
    <text evidence="3 13">Monomer.</text>
</comment>
<dbReference type="NCBIfam" id="TIGR00113">
    <property type="entry name" value="queA"/>
    <property type="match status" value="1"/>
</dbReference>
<dbReference type="Gene3D" id="2.40.10.240">
    <property type="entry name" value="QueA-like"/>
    <property type="match status" value="1"/>
</dbReference>
<dbReference type="InterPro" id="IPR042119">
    <property type="entry name" value="QueA_dom2"/>
</dbReference>
<dbReference type="GO" id="GO:0008616">
    <property type="term" value="P:tRNA queuosine(34) biosynthetic process"/>
    <property type="evidence" value="ECO:0007669"/>
    <property type="project" value="UniProtKB-UniRule"/>
</dbReference>
<evidence type="ECO:0000256" key="13">
    <source>
        <dbReference type="HAMAP-Rule" id="MF_00113"/>
    </source>
</evidence>
<proteinExistence type="inferred from homology"/>
<evidence type="ECO:0000256" key="1">
    <source>
        <dbReference type="ARBA" id="ARBA00004496"/>
    </source>
</evidence>
<evidence type="ECO:0000256" key="7">
    <source>
        <dbReference type="ARBA" id="ARBA00022785"/>
    </source>
</evidence>
<evidence type="ECO:0000256" key="8">
    <source>
        <dbReference type="ARBA" id="ARBA00052751"/>
    </source>
</evidence>
<keyword evidence="7 13" id="KW-0671">Queuosine biosynthesis</keyword>
<dbReference type="FunFam" id="3.40.1780.10:FF:000001">
    <property type="entry name" value="S-adenosylmethionine:tRNA ribosyltransferase-isomerase"/>
    <property type="match status" value="1"/>
</dbReference>
<comment type="catalytic activity">
    <reaction evidence="8 13">
        <text>7-aminomethyl-7-carbaguanosine(34) in tRNA + S-adenosyl-L-methionine = epoxyqueuosine(34) in tRNA + adenine + L-methionine + 2 H(+)</text>
        <dbReference type="Rhea" id="RHEA:32155"/>
        <dbReference type="Rhea" id="RHEA-COMP:10342"/>
        <dbReference type="Rhea" id="RHEA-COMP:18582"/>
        <dbReference type="ChEBI" id="CHEBI:15378"/>
        <dbReference type="ChEBI" id="CHEBI:16708"/>
        <dbReference type="ChEBI" id="CHEBI:57844"/>
        <dbReference type="ChEBI" id="CHEBI:59789"/>
        <dbReference type="ChEBI" id="CHEBI:82833"/>
        <dbReference type="ChEBI" id="CHEBI:194443"/>
        <dbReference type="EC" id="2.4.99.17"/>
    </reaction>
</comment>
<dbReference type="SUPFAM" id="SSF111337">
    <property type="entry name" value="QueA-like"/>
    <property type="match status" value="1"/>
</dbReference>
<dbReference type="Proteomes" id="UP000094570">
    <property type="component" value="Unassembled WGS sequence"/>
</dbReference>
<evidence type="ECO:0000256" key="11">
    <source>
        <dbReference type="ARBA" id="ARBA00069325"/>
    </source>
</evidence>
<evidence type="ECO:0000313" key="14">
    <source>
        <dbReference type="EMBL" id="ODN31187.1"/>
    </source>
</evidence>
<dbReference type="GO" id="GO:0051075">
    <property type="term" value="F:S-adenosylmethionine:tRNA ribosyltransferase-isomerase activity"/>
    <property type="evidence" value="ECO:0007669"/>
    <property type="project" value="UniProtKB-EC"/>
</dbReference>
<comment type="subcellular location">
    <subcellularLocation>
        <location evidence="1 13">Cytoplasm</location>
    </subcellularLocation>
</comment>
<keyword evidence="4 13" id="KW-0963">Cytoplasm</keyword>
<gene>
    <name evidence="13" type="primary">queA</name>
    <name evidence="14" type="ORF">A4H02_02120</name>
</gene>
<dbReference type="STRING" id="1008305.A4H02_02120"/>
<protein>
    <recommendedName>
        <fullName evidence="11 13">S-adenosylmethionine:tRNA ribosyltransferase-isomerase</fullName>
        <ecNumber evidence="10 13">2.4.99.17</ecNumber>
    </recommendedName>
    <alternativeName>
        <fullName evidence="12 13">Queuosine biosynthesis protein QueA</fullName>
    </alternativeName>
</protein>
<evidence type="ECO:0000256" key="6">
    <source>
        <dbReference type="ARBA" id="ARBA00022691"/>
    </source>
</evidence>
<keyword evidence="14" id="KW-0413">Isomerase</keyword>
<dbReference type="PANTHER" id="PTHR30307:SF0">
    <property type="entry name" value="S-ADENOSYLMETHIONINE:TRNA RIBOSYLTRANSFERASE-ISOMERASE"/>
    <property type="match status" value="1"/>
</dbReference>
<dbReference type="HAMAP" id="MF_00113">
    <property type="entry name" value="QueA"/>
    <property type="match status" value="1"/>
</dbReference>
<dbReference type="PANTHER" id="PTHR30307">
    <property type="entry name" value="S-ADENOSYLMETHIONINE:TRNA RIBOSYLTRANSFERASE-ISOMERASE"/>
    <property type="match status" value="1"/>
</dbReference>
<dbReference type="UniPathway" id="UPA00392"/>
<comment type="pathway">
    <text evidence="2 13">tRNA modification; tRNA-queuosine biosynthesis.</text>
</comment>
<evidence type="ECO:0000313" key="15">
    <source>
        <dbReference type="Proteomes" id="UP000094570"/>
    </source>
</evidence>
<keyword evidence="6 13" id="KW-0949">S-adenosyl-L-methionine</keyword>
<dbReference type="AlphaFoldDB" id="A0A1E3G4K3"/>